<keyword evidence="6" id="KW-1185">Reference proteome</keyword>
<dbReference type="PANTHER" id="PTHR43421:SF1">
    <property type="entry name" value="METALLOPROTEASE PMBA"/>
    <property type="match status" value="1"/>
</dbReference>
<dbReference type="InterPro" id="IPR047657">
    <property type="entry name" value="PmbA"/>
</dbReference>
<dbReference type="RefSeq" id="WP_115415285.1">
    <property type="nucleotide sequence ID" value="NZ_CP031357.1"/>
</dbReference>
<dbReference type="InterPro" id="IPR045570">
    <property type="entry name" value="Metalloprtase-TldD/E_cen_dom"/>
</dbReference>
<dbReference type="GO" id="GO:0005829">
    <property type="term" value="C:cytosol"/>
    <property type="evidence" value="ECO:0007669"/>
    <property type="project" value="TreeGrafter"/>
</dbReference>
<dbReference type="GO" id="GO:0008237">
    <property type="term" value="F:metallopeptidase activity"/>
    <property type="evidence" value="ECO:0007669"/>
    <property type="project" value="InterPro"/>
</dbReference>
<evidence type="ECO:0000259" key="4">
    <source>
        <dbReference type="Pfam" id="PF19290"/>
    </source>
</evidence>
<name>A0A345YAZ2_9SPHN</name>
<proteinExistence type="inferred from homology"/>
<evidence type="ECO:0000313" key="5">
    <source>
        <dbReference type="EMBL" id="AXK41094.1"/>
    </source>
</evidence>
<dbReference type="SUPFAM" id="SSF111283">
    <property type="entry name" value="Putative modulator of DNA gyrase, PmbA/TldD"/>
    <property type="match status" value="1"/>
</dbReference>
<accession>A0A345YAZ2</accession>
<dbReference type="EMBL" id="CP031357">
    <property type="protein sequence ID" value="AXK41094.1"/>
    <property type="molecule type" value="Genomic_DNA"/>
</dbReference>
<feature type="domain" description="Metalloprotease TldD/E central" evidence="4">
    <location>
        <begin position="121"/>
        <end position="223"/>
    </location>
</feature>
<feature type="domain" description="Metalloprotease TldD/E C-terminal" evidence="3">
    <location>
        <begin position="231"/>
        <end position="447"/>
    </location>
</feature>
<protein>
    <submittedName>
        <fullName evidence="5">TldD/PmbA family protein</fullName>
    </submittedName>
</protein>
<dbReference type="InterPro" id="IPR035068">
    <property type="entry name" value="TldD/PmbA_N"/>
</dbReference>
<dbReference type="InterPro" id="IPR045569">
    <property type="entry name" value="Metalloprtase-TldD/E_C"/>
</dbReference>
<sequence length="448" mass="46753">MMDSNAALDRCRELVDLARSMGADAADAAARASSSESVSVRLGALEEVERSESEEIGLRVFVGRRSASINTSDFAPDGLKLLAQRAVEMARLAPEDPYGGLAPRDALFSGEPLDLDLSDRSEPSPADLREAALATEDAARAVDGVTNSNGGSASYSRSVFALATSNGFARGHSGGSHTLSASVVAGEGGDKQTDYAYRTQRHRSDLPDPAEIGREAGERAVRKVGPGSIPSRKMPVVFDPRVGSGVLGHLLGAIAGPSIARKASFLVGRETEQHFDETIRIAENPHRLRGLRSRHYDGEGVATVERALVEDGRITGWLTNVASAAQLGLGLTGHASRGGGGSPGIAVSNVVMEAGSQSVADLIADIEDGLFVTDLFGQGVNLVTGDYSRGASGLRIRNGELAGPVAEITIASTLPDMFRALVPADDLELVRGVDVPTFRIDGMSVAGQ</sequence>
<comment type="similarity">
    <text evidence="1">Belongs to the peptidase U62 family.</text>
</comment>
<dbReference type="PANTHER" id="PTHR43421">
    <property type="entry name" value="METALLOPROTEASE PMBA"/>
    <property type="match status" value="1"/>
</dbReference>
<dbReference type="KEGG" id="err:DVR09_01015"/>
<organism evidence="5 6">
    <name type="scientific">Erythrobacter aureus</name>
    <dbReference type="NCBI Taxonomy" id="2182384"/>
    <lineage>
        <taxon>Bacteria</taxon>
        <taxon>Pseudomonadati</taxon>
        <taxon>Pseudomonadota</taxon>
        <taxon>Alphaproteobacteria</taxon>
        <taxon>Sphingomonadales</taxon>
        <taxon>Erythrobacteraceae</taxon>
        <taxon>Erythrobacter/Porphyrobacter group</taxon>
        <taxon>Erythrobacter</taxon>
    </lineage>
</organism>
<dbReference type="Gene3D" id="3.30.2290.10">
    <property type="entry name" value="PmbA/TldD superfamily"/>
    <property type="match status" value="1"/>
</dbReference>
<feature type="domain" description="Metalloprotease TldD/E N-terminal" evidence="2">
    <location>
        <begin position="26"/>
        <end position="90"/>
    </location>
</feature>
<dbReference type="Pfam" id="PF19290">
    <property type="entry name" value="PmbA_TldD_2nd"/>
    <property type="match status" value="1"/>
</dbReference>
<gene>
    <name evidence="5" type="ORF">DVR09_01015</name>
</gene>
<dbReference type="Pfam" id="PF01523">
    <property type="entry name" value="PmbA_TldD_1st"/>
    <property type="match status" value="1"/>
</dbReference>
<dbReference type="Proteomes" id="UP000254508">
    <property type="component" value="Chromosome"/>
</dbReference>
<evidence type="ECO:0000259" key="3">
    <source>
        <dbReference type="Pfam" id="PF19289"/>
    </source>
</evidence>
<dbReference type="Pfam" id="PF19289">
    <property type="entry name" value="PmbA_TldD_3rd"/>
    <property type="match status" value="1"/>
</dbReference>
<reference evidence="6" key="1">
    <citation type="submission" date="2018-07" db="EMBL/GenBank/DDBJ databases">
        <title>Genome sequence of Erythrobacter strain YH-07, an antagonistic bacterium isolated from Yellow Sea.</title>
        <authorList>
            <person name="Tang T."/>
            <person name="Liu Q."/>
            <person name="Sun X."/>
        </authorList>
    </citation>
    <scope>NUCLEOTIDE SEQUENCE [LARGE SCALE GENOMIC DNA]</scope>
    <source>
        <strain evidence="6">YH-07</strain>
    </source>
</reference>
<evidence type="ECO:0000259" key="2">
    <source>
        <dbReference type="Pfam" id="PF01523"/>
    </source>
</evidence>
<dbReference type="AlphaFoldDB" id="A0A345YAZ2"/>
<dbReference type="InterPro" id="IPR002510">
    <property type="entry name" value="Metalloprtase-TldD/E_N"/>
</dbReference>
<dbReference type="OrthoDB" id="9803618at2"/>
<evidence type="ECO:0000313" key="6">
    <source>
        <dbReference type="Proteomes" id="UP000254508"/>
    </source>
</evidence>
<dbReference type="GO" id="GO:0006508">
    <property type="term" value="P:proteolysis"/>
    <property type="evidence" value="ECO:0007669"/>
    <property type="project" value="InterPro"/>
</dbReference>
<evidence type="ECO:0000256" key="1">
    <source>
        <dbReference type="ARBA" id="ARBA00005836"/>
    </source>
</evidence>
<dbReference type="InterPro" id="IPR036059">
    <property type="entry name" value="TldD/PmbA_sf"/>
</dbReference>